<dbReference type="InterPro" id="IPR052025">
    <property type="entry name" value="Xyloglucanase_GH74"/>
</dbReference>
<dbReference type="SUPFAM" id="SSF110296">
    <property type="entry name" value="Oligoxyloglucan reducing end-specific cellobiohydrolase"/>
    <property type="match status" value="1"/>
</dbReference>
<organism evidence="2 3">
    <name type="scientific">Cupriavidus neocaledonicus</name>
    <dbReference type="NCBI Taxonomy" id="1040979"/>
    <lineage>
        <taxon>Bacteria</taxon>
        <taxon>Pseudomonadati</taxon>
        <taxon>Pseudomonadota</taxon>
        <taxon>Betaproteobacteria</taxon>
        <taxon>Burkholderiales</taxon>
        <taxon>Burkholderiaceae</taxon>
        <taxon>Cupriavidus</taxon>
    </lineage>
</organism>
<dbReference type="EMBL" id="LT984807">
    <property type="protein sequence ID" value="SPD58883.1"/>
    <property type="molecule type" value="Genomic_DNA"/>
</dbReference>
<dbReference type="RefSeq" id="WP_018006435.1">
    <property type="nucleotide sequence ID" value="NZ_AQUR01000097.1"/>
</dbReference>
<gene>
    <name evidence="1" type="ORF">CBM2605_B160093</name>
    <name evidence="2" type="ORF">CBM2607_MP10285</name>
</gene>
<dbReference type="CDD" id="cd15482">
    <property type="entry name" value="Sialidase_non-viral"/>
    <property type="match status" value="1"/>
</dbReference>
<accession>A0A375HNF0</accession>
<sequence length="385" mass="42357">MTTSPMPETDTGPLRLLVATTKGAWFLTSDAARRDWQIEGPTFLGHTIHHIVQDPREPSRLLMAARTGHLGPTVFRSTDAGRNWTEAARPPAFAKVPEGETGRVVDHVFWLTPGHASEPGTWYAGTSPQGLFRSADHGATWEPVSGFNDHPMWRAWTGGEQDGTPDGPKLHSVLVDPRDARHLYIGMSSGGVFESTDAGADWKPLNRGSLANFLPDPNPEYGQDPHCVLQHPADPDILYQQNHCGIYRMDRREGVWQRIGAAMPADVGDIGFPIVAHRRDPRTVWVFPMDGSDVWPRVSPGGHPAAYVTRDAGETWQRLDRGLPSEQGWFTVKRQAMAADGHEPVGVYFGTTGGELWASADEGESWRCIARNLPQIYAVSVARPA</sequence>
<dbReference type="EMBL" id="OFTC01000039">
    <property type="protein sequence ID" value="SOZ39401.1"/>
    <property type="molecule type" value="Genomic_DNA"/>
</dbReference>
<keyword evidence="2" id="KW-0378">Hydrolase</keyword>
<name>A0A375HNF0_9BURK</name>
<proteinExistence type="predicted"/>
<dbReference type="Proteomes" id="UP000256710">
    <property type="component" value="Unassembled WGS sequence"/>
</dbReference>
<dbReference type="GO" id="GO:0010411">
    <property type="term" value="P:xyloglucan metabolic process"/>
    <property type="evidence" value="ECO:0007669"/>
    <property type="project" value="TreeGrafter"/>
</dbReference>
<protein>
    <submittedName>
        <fullName evidence="1 2">Glycosyl hydrolase</fullName>
        <ecNumber evidence="1">3.2.1.21</ecNumber>
    </submittedName>
</protein>
<dbReference type="PANTHER" id="PTHR43739">
    <property type="entry name" value="XYLOGLUCANASE (EUROFUNG)"/>
    <property type="match status" value="1"/>
</dbReference>
<dbReference type="GO" id="GO:0008422">
    <property type="term" value="F:beta-glucosidase activity"/>
    <property type="evidence" value="ECO:0007669"/>
    <property type="project" value="UniProtKB-EC"/>
</dbReference>
<keyword evidence="1" id="KW-0326">Glycosidase</keyword>
<reference evidence="3 4" key="1">
    <citation type="submission" date="2018-01" db="EMBL/GenBank/DDBJ databases">
        <authorList>
            <person name="Clerissi C."/>
        </authorList>
    </citation>
    <scope>NUCLEOTIDE SEQUENCE [LARGE SCALE GENOMIC DNA]</scope>
    <source>
        <strain evidence="1">Cupriavidus taiwanensis STM 6082</strain>
        <strain evidence="2">Cupriavidus taiwanensis STM 6160</strain>
        <plasmid evidence="2">II</plasmid>
        <plasmid evidence="3">ii</plasmid>
    </source>
</reference>
<evidence type="ECO:0000313" key="4">
    <source>
        <dbReference type="Proteomes" id="UP000256710"/>
    </source>
</evidence>
<dbReference type="Proteomes" id="UP000255168">
    <property type="component" value="Plasmid II"/>
</dbReference>
<dbReference type="Gene3D" id="2.130.10.10">
    <property type="entry name" value="YVTN repeat-like/Quinoprotein amine dehydrogenase"/>
    <property type="match status" value="1"/>
</dbReference>
<evidence type="ECO:0000313" key="2">
    <source>
        <dbReference type="EMBL" id="SPD58883.1"/>
    </source>
</evidence>
<evidence type="ECO:0000313" key="1">
    <source>
        <dbReference type="EMBL" id="SOZ39401.1"/>
    </source>
</evidence>
<evidence type="ECO:0000313" key="3">
    <source>
        <dbReference type="Proteomes" id="UP000255168"/>
    </source>
</evidence>
<dbReference type="AlphaFoldDB" id="A0A375HNF0"/>
<dbReference type="PANTHER" id="PTHR43739:SF5">
    <property type="entry name" value="EXO-ALPHA-SIALIDASE"/>
    <property type="match status" value="1"/>
</dbReference>
<geneLocation type="plasmid" evidence="3">
    <name>ii</name>
</geneLocation>
<dbReference type="EC" id="3.2.1.21" evidence="1"/>
<keyword evidence="2" id="KW-0614">Plasmid</keyword>
<geneLocation type="plasmid" evidence="2">
    <name>II</name>
</geneLocation>
<dbReference type="InterPro" id="IPR015943">
    <property type="entry name" value="WD40/YVTN_repeat-like_dom_sf"/>
</dbReference>
<keyword evidence="4" id="KW-1185">Reference proteome</keyword>